<keyword evidence="1" id="KW-0472">Membrane</keyword>
<evidence type="ECO:0000259" key="2">
    <source>
        <dbReference type="Pfam" id="PF03703"/>
    </source>
</evidence>
<sequence length="181" mass="21117">MREYGSDREYPANDCLSKQEQVMDIHIKPKMRYLVVSAFIPVVVYLGAFFLSFYLPPGYHWALQVLVGIMVLTALAVFWSVLSLICTSWTLTPDQIRFKRGVIARRTDYLELYRVTDYMVKESVVERALGICSFYVVSTDATSPVMHIYGIPNLRELQIELRTRVERQRQLKRIYEIGNHN</sequence>
<feature type="transmembrane region" description="Helical" evidence="1">
    <location>
        <begin position="61"/>
        <end position="91"/>
    </location>
</feature>
<evidence type="ECO:0000256" key="1">
    <source>
        <dbReference type="SAM" id="Phobius"/>
    </source>
</evidence>
<dbReference type="AlphaFoldDB" id="A0AA37KDH9"/>
<organism evidence="3 4">
    <name type="scientific">Parabacteroides merdae</name>
    <dbReference type="NCBI Taxonomy" id="46503"/>
    <lineage>
        <taxon>Bacteria</taxon>
        <taxon>Pseudomonadati</taxon>
        <taxon>Bacteroidota</taxon>
        <taxon>Bacteroidia</taxon>
        <taxon>Bacteroidales</taxon>
        <taxon>Tannerellaceae</taxon>
        <taxon>Parabacteroides</taxon>
    </lineage>
</organism>
<feature type="domain" description="YdbS-like PH" evidence="2">
    <location>
        <begin position="87"/>
        <end position="158"/>
    </location>
</feature>
<dbReference type="InterPro" id="IPR005182">
    <property type="entry name" value="YdbS-like_PH"/>
</dbReference>
<evidence type="ECO:0000313" key="4">
    <source>
        <dbReference type="Proteomes" id="UP001055114"/>
    </source>
</evidence>
<protein>
    <submittedName>
        <fullName evidence="3">Membrane protein</fullName>
    </submittedName>
</protein>
<reference evidence="3" key="1">
    <citation type="submission" date="2022-01" db="EMBL/GenBank/DDBJ databases">
        <title>Novel bile acid biosynthetic pathways are enriched in the microbiome of centenarians.</title>
        <authorList>
            <person name="Sato Y."/>
            <person name="Atarashi K."/>
            <person name="Plichta R.D."/>
            <person name="Arai Y."/>
            <person name="Sasajima S."/>
            <person name="Kearney M.S."/>
            <person name="Suda W."/>
            <person name="Takeshita K."/>
            <person name="Sasaki T."/>
            <person name="Okamoto S."/>
            <person name="Skelly N.A."/>
            <person name="Okamura Y."/>
            <person name="Vlamakis H."/>
            <person name="Li Y."/>
            <person name="Tanoue T."/>
            <person name="Takei H."/>
            <person name="Nittono H."/>
            <person name="Narushima S."/>
            <person name="Irie J."/>
            <person name="Itoh H."/>
            <person name="Moriya K."/>
            <person name="Sugiura Y."/>
            <person name="Suematsu M."/>
            <person name="Moritoki N."/>
            <person name="Shibata S."/>
            <person name="Littman R.D."/>
            <person name="Fischbach A.M."/>
            <person name="Uwamino Y."/>
            <person name="Inoue T."/>
            <person name="Honda A."/>
            <person name="Hattori M."/>
            <person name="Murai T."/>
            <person name="Xavier J.R."/>
            <person name="Hirose N."/>
            <person name="Honda K."/>
        </authorList>
    </citation>
    <scope>NUCLEOTIDE SEQUENCE</scope>
    <source>
        <strain evidence="3">CE91-St3</strain>
    </source>
</reference>
<name>A0AA37KDH9_9BACT</name>
<dbReference type="EMBL" id="BQNZ01000003">
    <property type="protein sequence ID" value="GKH73315.1"/>
    <property type="molecule type" value="Genomic_DNA"/>
</dbReference>
<keyword evidence="1" id="KW-0812">Transmembrane</keyword>
<accession>A0AA37KDH9</accession>
<dbReference type="Pfam" id="PF03703">
    <property type="entry name" value="bPH_2"/>
    <property type="match status" value="1"/>
</dbReference>
<dbReference type="PANTHER" id="PTHR37938:SF1">
    <property type="entry name" value="BLL0215 PROTEIN"/>
    <property type="match status" value="1"/>
</dbReference>
<proteinExistence type="predicted"/>
<gene>
    <name evidence="3" type="ORF">CE91St3_31780</name>
</gene>
<comment type="caution">
    <text evidence="3">The sequence shown here is derived from an EMBL/GenBank/DDBJ whole genome shotgun (WGS) entry which is preliminary data.</text>
</comment>
<keyword evidence="1" id="KW-1133">Transmembrane helix</keyword>
<dbReference type="PANTHER" id="PTHR37938">
    <property type="entry name" value="BLL0215 PROTEIN"/>
    <property type="match status" value="1"/>
</dbReference>
<feature type="transmembrane region" description="Helical" evidence="1">
    <location>
        <begin position="33"/>
        <end position="55"/>
    </location>
</feature>
<dbReference type="Proteomes" id="UP001055114">
    <property type="component" value="Unassembled WGS sequence"/>
</dbReference>
<evidence type="ECO:0000313" key="3">
    <source>
        <dbReference type="EMBL" id="GKH73315.1"/>
    </source>
</evidence>